<keyword evidence="6" id="KW-0472">Membrane</keyword>
<dbReference type="EMBL" id="BANB01000064">
    <property type="protein sequence ID" value="GAN76155.1"/>
    <property type="molecule type" value="Genomic_DNA"/>
</dbReference>
<dbReference type="Gene3D" id="3.40.30.10">
    <property type="entry name" value="Glutaredoxin"/>
    <property type="match status" value="1"/>
</dbReference>
<evidence type="ECO:0000313" key="7">
    <source>
        <dbReference type="EMBL" id="GAN76155.1"/>
    </source>
</evidence>
<gene>
    <name evidence="7" type="ORF">Asru_0064_03</name>
</gene>
<comment type="caution">
    <text evidence="7">The sequence shown here is derived from an EMBL/GenBank/DDBJ whole genome shotgun (WGS) entry which is preliminary data.</text>
</comment>
<evidence type="ECO:0000256" key="2">
    <source>
        <dbReference type="ARBA" id="ARBA00023008"/>
    </source>
</evidence>
<feature type="region of interest" description="Disordered" evidence="5">
    <location>
        <begin position="1"/>
        <end position="20"/>
    </location>
</feature>
<dbReference type="RefSeq" id="WP_084623137.1">
    <property type="nucleotide sequence ID" value="NZ_BANB01000064.1"/>
</dbReference>
<dbReference type="PANTHER" id="PTHR12151">
    <property type="entry name" value="ELECTRON TRANSPORT PROTIN SCO1/SENC FAMILY MEMBER"/>
    <property type="match status" value="1"/>
</dbReference>
<keyword evidence="6" id="KW-1133">Transmembrane helix</keyword>
<feature type="binding site" evidence="3">
    <location>
        <position position="96"/>
    </location>
    <ligand>
        <name>Cu cation</name>
        <dbReference type="ChEBI" id="CHEBI:23378"/>
    </ligand>
</feature>
<keyword evidence="4" id="KW-1015">Disulfide bond</keyword>
<dbReference type="OrthoDB" id="9790194at2"/>
<dbReference type="GO" id="GO:0046872">
    <property type="term" value="F:metal ion binding"/>
    <property type="evidence" value="ECO:0007669"/>
    <property type="project" value="UniProtKB-KW"/>
</dbReference>
<evidence type="ECO:0000256" key="6">
    <source>
        <dbReference type="SAM" id="Phobius"/>
    </source>
</evidence>
<dbReference type="AlphaFoldDB" id="A0A0D6P334"/>
<keyword evidence="6 7" id="KW-0812">Transmembrane</keyword>
<dbReference type="Proteomes" id="UP000032680">
    <property type="component" value="Unassembled WGS sequence"/>
</dbReference>
<keyword evidence="3" id="KW-0479">Metal-binding</keyword>
<comment type="similarity">
    <text evidence="1">Belongs to the SCO1/2 family.</text>
</comment>
<dbReference type="SUPFAM" id="SSF52833">
    <property type="entry name" value="Thioredoxin-like"/>
    <property type="match status" value="1"/>
</dbReference>
<evidence type="ECO:0000256" key="5">
    <source>
        <dbReference type="SAM" id="MobiDB-lite"/>
    </source>
</evidence>
<keyword evidence="8" id="KW-1185">Reference proteome</keyword>
<feature type="binding site" evidence="3">
    <location>
        <position position="182"/>
    </location>
    <ligand>
        <name>Cu cation</name>
        <dbReference type="ChEBI" id="CHEBI:23378"/>
    </ligand>
</feature>
<feature type="disulfide bond" description="Redox-active" evidence="4">
    <location>
        <begin position="92"/>
        <end position="96"/>
    </location>
</feature>
<protein>
    <submittedName>
        <fullName evidence="7">Electron transport transmembrane protein Sco1/SenC/PrrC</fullName>
    </submittedName>
</protein>
<dbReference type="FunFam" id="3.40.30.10:FF:000013">
    <property type="entry name" value="Blast:Protein SCO1 homolog, mitochondrial"/>
    <property type="match status" value="1"/>
</dbReference>
<keyword evidence="2 3" id="KW-0186">Copper</keyword>
<proteinExistence type="inferred from homology"/>
<dbReference type="InterPro" id="IPR003782">
    <property type="entry name" value="SCO1/SenC"/>
</dbReference>
<dbReference type="Pfam" id="PF02630">
    <property type="entry name" value="SCO1-SenC"/>
    <property type="match status" value="1"/>
</dbReference>
<reference evidence="7 8" key="1">
    <citation type="submission" date="2012-11" db="EMBL/GenBank/DDBJ databases">
        <title>Whole genome sequence of Acidisphaera rubrifaciens HS-AP3.</title>
        <authorList>
            <person name="Azuma Y."/>
            <person name="Higashiura N."/>
            <person name="Hirakawa H."/>
            <person name="Matsushita K."/>
        </authorList>
    </citation>
    <scope>NUCLEOTIDE SEQUENCE [LARGE SCALE GENOMIC DNA]</scope>
    <source>
        <strain evidence="7 8">HS-AP3</strain>
    </source>
</reference>
<dbReference type="CDD" id="cd02968">
    <property type="entry name" value="SCO"/>
    <property type="match status" value="1"/>
</dbReference>
<organism evidence="7 8">
    <name type="scientific">Acidisphaera rubrifaciens HS-AP3</name>
    <dbReference type="NCBI Taxonomy" id="1231350"/>
    <lineage>
        <taxon>Bacteria</taxon>
        <taxon>Pseudomonadati</taxon>
        <taxon>Pseudomonadota</taxon>
        <taxon>Alphaproteobacteria</taxon>
        <taxon>Acetobacterales</taxon>
        <taxon>Acetobacteraceae</taxon>
        <taxon>Acidisphaera</taxon>
    </lineage>
</organism>
<dbReference type="PANTHER" id="PTHR12151:SF25">
    <property type="entry name" value="LINALOOL DEHYDRATASE_ISOMERASE DOMAIN-CONTAINING PROTEIN"/>
    <property type="match status" value="1"/>
</dbReference>
<name>A0A0D6P334_9PROT</name>
<evidence type="ECO:0000256" key="4">
    <source>
        <dbReference type="PIRSR" id="PIRSR603782-2"/>
    </source>
</evidence>
<feature type="transmembrane region" description="Helical" evidence="6">
    <location>
        <begin position="27"/>
        <end position="45"/>
    </location>
</feature>
<dbReference type="InterPro" id="IPR036249">
    <property type="entry name" value="Thioredoxin-like_sf"/>
</dbReference>
<sequence>MARDPKGTARNDPAAGGGAPDRLPRRLALAGGIAAALLAGLGVVLSRREEAGEAGNQGFGGPFTLTAPDGRTVTDATFHGKYLLVYFGYTYCPDVCPTTLANMAKALDRLGKRADALQAIFITVDPARDTPAVMGQYTSAISPRILGLSGSPAQIAAAAGAYHVYYAVHRSGPDDRSYAVDHSSVLYLMSPQGAPLALIPADEDSDRMAASIGKYLPAA</sequence>
<evidence type="ECO:0000256" key="3">
    <source>
        <dbReference type="PIRSR" id="PIRSR603782-1"/>
    </source>
</evidence>
<evidence type="ECO:0000256" key="1">
    <source>
        <dbReference type="ARBA" id="ARBA00010996"/>
    </source>
</evidence>
<feature type="binding site" evidence="3">
    <location>
        <position position="92"/>
    </location>
    <ligand>
        <name>Cu cation</name>
        <dbReference type="ChEBI" id="CHEBI:23378"/>
    </ligand>
</feature>
<accession>A0A0D6P334</accession>
<evidence type="ECO:0000313" key="8">
    <source>
        <dbReference type="Proteomes" id="UP000032680"/>
    </source>
</evidence>